<dbReference type="GeneID" id="30071467"/>
<name>W7LK81_GIBM7</name>
<dbReference type="EMBL" id="CM000578">
    <property type="protein sequence ID" value="EWG35945.1"/>
    <property type="molecule type" value="Genomic_DNA"/>
</dbReference>
<dbReference type="OrthoDB" id="2975793at2759"/>
<dbReference type="VEuPathDB" id="FungiDB:FVEG_14591"/>
<dbReference type="Proteomes" id="UP000009096">
    <property type="component" value="Chromosome 1"/>
</dbReference>
<dbReference type="STRING" id="334819.W7LK81"/>
<sequence length="136" mass="16114">MEEAAWETRAWTMQEHLLSRRTLFFSKQQVFFVCGEMTTKESWAQPHTKAYDYNPDRESTDQWAEYDLPLPTATPRNSFQLSYQNCVSLYSQRNLTFPSDRFRAFQGLQARLSKLYQVEFIHATPIDEENFLNALL</sequence>
<dbReference type="PANTHER" id="PTHR33112:SF16">
    <property type="entry name" value="HETEROKARYON INCOMPATIBILITY DOMAIN-CONTAINING PROTEIN"/>
    <property type="match status" value="1"/>
</dbReference>
<dbReference type="AlphaFoldDB" id="W7LK81"/>
<reference evidence="1 2" key="1">
    <citation type="journal article" date="2010" name="Nature">
        <title>Comparative genomics reveals mobile pathogenicity chromosomes in Fusarium.</title>
        <authorList>
            <person name="Ma L.J."/>
            <person name="van der Does H.C."/>
            <person name="Borkovich K.A."/>
            <person name="Coleman J.J."/>
            <person name="Daboussi M.J."/>
            <person name="Di Pietro A."/>
            <person name="Dufresne M."/>
            <person name="Freitag M."/>
            <person name="Grabherr M."/>
            <person name="Henrissat B."/>
            <person name="Houterman P.M."/>
            <person name="Kang S."/>
            <person name="Shim W.B."/>
            <person name="Woloshuk C."/>
            <person name="Xie X."/>
            <person name="Xu J.R."/>
            <person name="Antoniw J."/>
            <person name="Baker S.E."/>
            <person name="Bluhm B.H."/>
            <person name="Breakspear A."/>
            <person name="Brown D.W."/>
            <person name="Butchko R.A."/>
            <person name="Chapman S."/>
            <person name="Coulson R."/>
            <person name="Coutinho P.M."/>
            <person name="Danchin E.G."/>
            <person name="Diener A."/>
            <person name="Gale L.R."/>
            <person name="Gardiner D.M."/>
            <person name="Goff S."/>
            <person name="Hammond-Kosack K.E."/>
            <person name="Hilburn K."/>
            <person name="Hua-Van A."/>
            <person name="Jonkers W."/>
            <person name="Kazan K."/>
            <person name="Kodira C.D."/>
            <person name="Koehrsen M."/>
            <person name="Kumar L."/>
            <person name="Lee Y.H."/>
            <person name="Li L."/>
            <person name="Manners J.M."/>
            <person name="Miranda-Saavedra D."/>
            <person name="Mukherjee M."/>
            <person name="Park G."/>
            <person name="Park J."/>
            <person name="Park S.Y."/>
            <person name="Proctor R.H."/>
            <person name="Regev A."/>
            <person name="Ruiz-Roldan M.C."/>
            <person name="Sain D."/>
            <person name="Sakthikumar S."/>
            <person name="Sykes S."/>
            <person name="Schwartz D.C."/>
            <person name="Turgeon B.G."/>
            <person name="Wapinski I."/>
            <person name="Yoder O."/>
            <person name="Young S."/>
            <person name="Zeng Q."/>
            <person name="Zhou S."/>
            <person name="Galagan J."/>
            <person name="Cuomo C.A."/>
            <person name="Kistler H.C."/>
            <person name="Rep M."/>
        </authorList>
    </citation>
    <scope>NUCLEOTIDE SEQUENCE [LARGE SCALE GENOMIC DNA]</scope>
    <source>
        <strain evidence="2">M3125 / FGSC 7600</strain>
    </source>
</reference>
<evidence type="ECO:0008006" key="3">
    <source>
        <dbReference type="Google" id="ProtNLM"/>
    </source>
</evidence>
<dbReference type="RefSeq" id="XP_018742136.1">
    <property type="nucleotide sequence ID" value="XM_018903525.1"/>
</dbReference>
<dbReference type="EMBL" id="DS022242">
    <property type="protein sequence ID" value="EWG35945.1"/>
    <property type="molecule type" value="Genomic_DNA"/>
</dbReference>
<protein>
    <recommendedName>
        <fullName evidence="3">Heterokaryon incompatibility domain-containing protein</fullName>
    </recommendedName>
</protein>
<gene>
    <name evidence="1" type="ORF">FVEG_14591</name>
</gene>
<evidence type="ECO:0000313" key="1">
    <source>
        <dbReference type="EMBL" id="EWG35945.1"/>
    </source>
</evidence>
<keyword evidence="2" id="KW-1185">Reference proteome</keyword>
<proteinExistence type="predicted"/>
<organism evidence="1 2">
    <name type="scientific">Gibberella moniliformis (strain M3125 / FGSC 7600)</name>
    <name type="common">Maize ear and stalk rot fungus</name>
    <name type="synonym">Fusarium verticillioides</name>
    <dbReference type="NCBI Taxonomy" id="334819"/>
    <lineage>
        <taxon>Eukaryota</taxon>
        <taxon>Fungi</taxon>
        <taxon>Dikarya</taxon>
        <taxon>Ascomycota</taxon>
        <taxon>Pezizomycotina</taxon>
        <taxon>Sordariomycetes</taxon>
        <taxon>Hypocreomycetidae</taxon>
        <taxon>Hypocreales</taxon>
        <taxon>Nectriaceae</taxon>
        <taxon>Fusarium</taxon>
        <taxon>Fusarium fujikuroi species complex</taxon>
    </lineage>
</organism>
<accession>W7LK81</accession>
<dbReference type="PANTHER" id="PTHR33112">
    <property type="entry name" value="DOMAIN PROTEIN, PUTATIVE-RELATED"/>
    <property type="match status" value="1"/>
</dbReference>
<evidence type="ECO:0000313" key="2">
    <source>
        <dbReference type="Proteomes" id="UP000009096"/>
    </source>
</evidence>
<dbReference type="KEGG" id="fvr:FVEG_14591"/>